<comment type="caution">
    <text evidence="2">The sequence shown here is derived from an EMBL/GenBank/DDBJ whole genome shotgun (WGS) entry which is preliminary data.</text>
</comment>
<name>A0A2G6E1P1_9BACT</name>
<gene>
    <name evidence="2" type="ORF">CSB45_13665</name>
</gene>
<feature type="region of interest" description="Disordered" evidence="1">
    <location>
        <begin position="29"/>
        <end position="54"/>
    </location>
</feature>
<evidence type="ECO:0000256" key="1">
    <source>
        <dbReference type="SAM" id="MobiDB-lite"/>
    </source>
</evidence>
<proteinExistence type="predicted"/>
<dbReference type="EMBL" id="PDPS01000040">
    <property type="protein sequence ID" value="PID55996.1"/>
    <property type="molecule type" value="Genomic_DNA"/>
</dbReference>
<sequence>MIQRHKNKSTQKNKLSVDTETTFDSLNSLKSEASITSPENQTNSDLDASTETLNKEENEFNTIKRLPEIKTTSTADYLNVRFVPVQNTFSGYFQATSKRGHQLEAILEDEANKTHPVLNYKGIGEIKTLIVPVGKVGDRAFFKVTDCLTGAEATGEAVTISLAQSFWKKFEGFIKSLFSVG</sequence>
<evidence type="ECO:0000313" key="3">
    <source>
        <dbReference type="Proteomes" id="UP000229740"/>
    </source>
</evidence>
<dbReference type="AlphaFoldDB" id="A0A2G6E1P1"/>
<feature type="compositionally biased region" description="Polar residues" evidence="1">
    <location>
        <begin position="29"/>
        <end position="52"/>
    </location>
</feature>
<accession>A0A2G6E1P1</accession>
<dbReference type="Proteomes" id="UP000229740">
    <property type="component" value="Unassembled WGS sequence"/>
</dbReference>
<reference evidence="2 3" key="1">
    <citation type="submission" date="2017-10" db="EMBL/GenBank/DDBJ databases">
        <title>Novel microbial diversity and functional potential in the marine mammal oral microbiome.</title>
        <authorList>
            <person name="Dudek N.K."/>
            <person name="Sun C.L."/>
            <person name="Burstein D."/>
            <person name="Kantor R.S."/>
            <person name="Aliaga Goltsman D.S."/>
            <person name="Bik E.M."/>
            <person name="Thomas B.C."/>
            <person name="Banfield J.F."/>
            <person name="Relman D.A."/>
        </authorList>
    </citation>
    <scope>NUCLEOTIDE SEQUENCE [LARGE SCALE GENOMIC DNA]</scope>
    <source>
        <strain evidence="2">DOLZORAL124_49_17</strain>
    </source>
</reference>
<protein>
    <submittedName>
        <fullName evidence="2">Uncharacterized protein</fullName>
    </submittedName>
</protein>
<organism evidence="2 3">
    <name type="scientific">candidate division KSB3 bacterium</name>
    <dbReference type="NCBI Taxonomy" id="2044937"/>
    <lineage>
        <taxon>Bacteria</taxon>
        <taxon>candidate division KSB3</taxon>
    </lineage>
</organism>
<evidence type="ECO:0000313" key="2">
    <source>
        <dbReference type="EMBL" id="PID55996.1"/>
    </source>
</evidence>